<dbReference type="InterPro" id="IPR007109">
    <property type="entry name" value="Brix"/>
</dbReference>
<feature type="region of interest" description="Disordered" evidence="5">
    <location>
        <begin position="314"/>
        <end position="374"/>
    </location>
</feature>
<dbReference type="SMART" id="SM00879">
    <property type="entry name" value="Brix"/>
    <property type="match status" value="1"/>
</dbReference>
<accession>A0A4Y1RTJ3</accession>
<feature type="region of interest" description="Disordered" evidence="5">
    <location>
        <begin position="263"/>
        <end position="283"/>
    </location>
</feature>
<evidence type="ECO:0000256" key="3">
    <source>
        <dbReference type="ARBA" id="ARBA00023242"/>
    </source>
</evidence>
<dbReference type="Pfam" id="PF04427">
    <property type="entry name" value="Brix"/>
    <property type="match status" value="1"/>
</dbReference>
<evidence type="ECO:0000313" key="7">
    <source>
        <dbReference type="EMBL" id="BBH07694.1"/>
    </source>
</evidence>
<comment type="similarity">
    <text evidence="2 4">Belongs to the RPF2 family.</text>
</comment>
<feature type="domain" description="Brix" evidence="6">
    <location>
        <begin position="33"/>
        <end position="260"/>
    </location>
</feature>
<organism evidence="7">
    <name type="scientific">Prunus dulcis</name>
    <name type="common">Almond</name>
    <name type="synonym">Amygdalus dulcis</name>
    <dbReference type="NCBI Taxonomy" id="3755"/>
    <lineage>
        <taxon>Eukaryota</taxon>
        <taxon>Viridiplantae</taxon>
        <taxon>Streptophyta</taxon>
        <taxon>Embryophyta</taxon>
        <taxon>Tracheophyta</taxon>
        <taxon>Spermatophyta</taxon>
        <taxon>Magnoliopsida</taxon>
        <taxon>eudicotyledons</taxon>
        <taxon>Gunneridae</taxon>
        <taxon>Pentapetalae</taxon>
        <taxon>rosids</taxon>
        <taxon>fabids</taxon>
        <taxon>Rosales</taxon>
        <taxon>Rosaceae</taxon>
        <taxon>Amygdaloideae</taxon>
        <taxon>Amygdaleae</taxon>
        <taxon>Prunus</taxon>
    </lineage>
</organism>
<evidence type="ECO:0000256" key="5">
    <source>
        <dbReference type="SAM" id="MobiDB-lite"/>
    </source>
</evidence>
<evidence type="ECO:0000256" key="1">
    <source>
        <dbReference type="ARBA" id="ARBA00004604"/>
    </source>
</evidence>
<sequence>MFKPTMLTVKTPQKGKARRELEKRAPKIVETGKKTLILHGRKTSNVVNSVLSDLYHLKKDSAVKFSRRNEDISPFESGGETSSSSFLKNRLQHFRCEYKTNSEFCFSHICIVQFGSHSKKRPDNLVIGRTYDHHIYDLVEVGVENYKRMESFTYDKKLAPRVGSKPFICFIGEGFENAGELKHLKEVLLDLLRGEVVEKLNLAGLDRVYVCTAISSNKVVLTLCALRLKKSGTVVPRMELVEVGPSMDLVVRRHRLPNESLRKEAMREAKNQPRKDKNIKQDTLRGKVGKINIPNQKIGDTVYYHTKVGDTFVPSKTKGVKRERREARMKHESNERAPKFQDMLVPKKSKKAKRERREAGTSEEGNEHASKRQEEGAELRWEQFMFTLLLASAFAFGPMLVRIESQKVSYFRNVRLLRYTELNTNYSMVGL</sequence>
<evidence type="ECO:0000256" key="4">
    <source>
        <dbReference type="RuleBase" id="RU367086"/>
    </source>
</evidence>
<evidence type="ECO:0000259" key="6">
    <source>
        <dbReference type="PROSITE" id="PS50833"/>
    </source>
</evidence>
<dbReference type="PANTHER" id="PTHR12728">
    <property type="entry name" value="BRIX DOMAIN CONTAINING PROTEIN"/>
    <property type="match status" value="1"/>
</dbReference>
<feature type="compositionally biased region" description="Basic and acidic residues" evidence="5">
    <location>
        <begin position="323"/>
        <end position="339"/>
    </location>
</feature>
<protein>
    <recommendedName>
        <fullName evidence="4">Ribosome production factor 2 homolog</fullName>
    </recommendedName>
    <alternativeName>
        <fullName evidence="4">Ribosome biogenesis protein RPF2 homolog</fullName>
    </alternativeName>
</protein>
<comment type="subcellular location">
    <subcellularLocation>
        <location evidence="1 4">Nucleus</location>
        <location evidence="1 4">Nucleolus</location>
    </subcellularLocation>
</comment>
<reference evidence="7" key="1">
    <citation type="journal article" date="2019" name="Science">
        <title>Mutation of a bHLH transcription factor allowed almond domestication.</title>
        <authorList>
            <person name="Sanchez-Perez R."/>
            <person name="Pavan S."/>
            <person name="Mazzeo R."/>
            <person name="Moldovan C."/>
            <person name="Aiese Cigliano R."/>
            <person name="Del Cueto J."/>
            <person name="Ricciardi F."/>
            <person name="Lotti C."/>
            <person name="Ricciardi L."/>
            <person name="Dicenta F."/>
            <person name="Lopez-Marques R.L."/>
            <person name="Lindberg Moller B."/>
        </authorList>
    </citation>
    <scope>NUCLEOTIDE SEQUENCE</scope>
</reference>
<name>A0A4Y1RTJ3_PRUDU</name>
<evidence type="ECO:0000256" key="2">
    <source>
        <dbReference type="ARBA" id="ARBA00010782"/>
    </source>
</evidence>
<dbReference type="PANTHER" id="PTHR12728:SF0">
    <property type="entry name" value="RIBOSOME PRODUCTION FACTOR 2 HOMOLOG"/>
    <property type="match status" value="1"/>
</dbReference>
<feature type="compositionally biased region" description="Basic and acidic residues" evidence="5">
    <location>
        <begin position="355"/>
        <end position="374"/>
    </location>
</feature>
<dbReference type="PROSITE" id="PS50833">
    <property type="entry name" value="BRIX"/>
    <property type="match status" value="1"/>
</dbReference>
<gene>
    <name evidence="7" type="ORF">Prudu_019702</name>
</gene>
<dbReference type="EMBL" id="AP019303">
    <property type="protein sequence ID" value="BBH07694.1"/>
    <property type="molecule type" value="Genomic_DNA"/>
</dbReference>
<dbReference type="AlphaFoldDB" id="A0A4Y1RTJ3"/>
<dbReference type="GO" id="GO:0005730">
    <property type="term" value="C:nucleolus"/>
    <property type="evidence" value="ECO:0007669"/>
    <property type="project" value="UniProtKB-SubCell"/>
</dbReference>
<feature type="region of interest" description="Disordered" evidence="5">
    <location>
        <begin position="1"/>
        <end position="21"/>
    </location>
</feature>
<keyword evidence="3 4" id="KW-0539">Nucleus</keyword>
<dbReference type="InterPro" id="IPR039770">
    <property type="entry name" value="Rpf2"/>
</dbReference>
<dbReference type="GO" id="GO:0019843">
    <property type="term" value="F:rRNA binding"/>
    <property type="evidence" value="ECO:0007669"/>
    <property type="project" value="UniProtKB-UniRule"/>
</dbReference>
<dbReference type="GO" id="GO:0000027">
    <property type="term" value="P:ribosomal large subunit assembly"/>
    <property type="evidence" value="ECO:0007669"/>
    <property type="project" value="InterPro"/>
</dbReference>
<dbReference type="GO" id="GO:0000463">
    <property type="term" value="P:maturation of LSU-rRNA from tricistronic rRNA transcript (SSU-rRNA, 5.8S rRNA, LSU-rRNA)"/>
    <property type="evidence" value="ECO:0007669"/>
    <property type="project" value="TreeGrafter"/>
</dbReference>
<proteinExistence type="inferred from homology"/>